<name>A0ACC2KWF7_PERAE</name>
<keyword evidence="2" id="KW-1185">Reference proteome</keyword>
<dbReference type="Proteomes" id="UP001234297">
    <property type="component" value="Chromosome 11"/>
</dbReference>
<reference evidence="1 2" key="1">
    <citation type="journal article" date="2022" name="Hortic Res">
        <title>A haplotype resolved chromosomal level avocado genome allows analysis of novel avocado genes.</title>
        <authorList>
            <person name="Nath O."/>
            <person name="Fletcher S.J."/>
            <person name="Hayward A."/>
            <person name="Shaw L.M."/>
            <person name="Masouleh A.K."/>
            <person name="Furtado A."/>
            <person name="Henry R.J."/>
            <person name="Mitter N."/>
        </authorList>
    </citation>
    <scope>NUCLEOTIDE SEQUENCE [LARGE SCALE GENOMIC DNA]</scope>
    <source>
        <strain evidence="2">cv. Hass</strain>
    </source>
</reference>
<organism evidence="1 2">
    <name type="scientific">Persea americana</name>
    <name type="common">Avocado</name>
    <dbReference type="NCBI Taxonomy" id="3435"/>
    <lineage>
        <taxon>Eukaryota</taxon>
        <taxon>Viridiplantae</taxon>
        <taxon>Streptophyta</taxon>
        <taxon>Embryophyta</taxon>
        <taxon>Tracheophyta</taxon>
        <taxon>Spermatophyta</taxon>
        <taxon>Magnoliopsida</taxon>
        <taxon>Magnoliidae</taxon>
        <taxon>Laurales</taxon>
        <taxon>Lauraceae</taxon>
        <taxon>Persea</taxon>
    </lineage>
</organism>
<gene>
    <name evidence="1" type="ORF">MRB53_034016</name>
</gene>
<accession>A0ACC2KWF7</accession>
<protein>
    <submittedName>
        <fullName evidence="1">Uncharacterized protein</fullName>
    </submittedName>
</protein>
<proteinExistence type="predicted"/>
<evidence type="ECO:0000313" key="2">
    <source>
        <dbReference type="Proteomes" id="UP001234297"/>
    </source>
</evidence>
<evidence type="ECO:0000313" key="1">
    <source>
        <dbReference type="EMBL" id="KAJ8625486.1"/>
    </source>
</evidence>
<dbReference type="EMBL" id="CM056819">
    <property type="protein sequence ID" value="KAJ8625486.1"/>
    <property type="molecule type" value="Genomic_DNA"/>
</dbReference>
<comment type="caution">
    <text evidence="1">The sequence shown here is derived from an EMBL/GenBank/DDBJ whole genome shotgun (WGS) entry which is preliminary data.</text>
</comment>
<sequence>MSVTMMMMVCGEKVDAPQDHLKFVLAVIPAFDAWPGALPAVGLMGSFYFFPSFCSMKLMILRANLHARVKKASTQRFFDGFACKSSVRPVSKCRCIHSATTFCSDIRFSLSSNSFLPVPAFNLFPKFPIEILRPH</sequence>